<proteinExistence type="predicted"/>
<reference evidence="2 3" key="1">
    <citation type="journal article" date="2023" name="Arcadia Sci">
        <title>De novo assembly of a long-read Amblyomma americanum tick genome.</title>
        <authorList>
            <person name="Chou S."/>
            <person name="Poskanzer K.E."/>
            <person name="Rollins M."/>
            <person name="Thuy-Boun P.S."/>
        </authorList>
    </citation>
    <scope>NUCLEOTIDE SEQUENCE [LARGE SCALE GENOMIC DNA]</scope>
    <source>
        <strain evidence="2">F_SG_1</strain>
        <tissue evidence="2">Salivary glands</tissue>
    </source>
</reference>
<evidence type="ECO:0000313" key="2">
    <source>
        <dbReference type="EMBL" id="KAK8782842.1"/>
    </source>
</evidence>
<organism evidence="2 3">
    <name type="scientific">Amblyomma americanum</name>
    <name type="common">Lone star tick</name>
    <dbReference type="NCBI Taxonomy" id="6943"/>
    <lineage>
        <taxon>Eukaryota</taxon>
        <taxon>Metazoa</taxon>
        <taxon>Ecdysozoa</taxon>
        <taxon>Arthropoda</taxon>
        <taxon>Chelicerata</taxon>
        <taxon>Arachnida</taxon>
        <taxon>Acari</taxon>
        <taxon>Parasitiformes</taxon>
        <taxon>Ixodida</taxon>
        <taxon>Ixodoidea</taxon>
        <taxon>Ixodidae</taxon>
        <taxon>Amblyomminae</taxon>
        <taxon>Amblyomma</taxon>
    </lineage>
</organism>
<feature type="region of interest" description="Disordered" evidence="1">
    <location>
        <begin position="1"/>
        <end position="25"/>
    </location>
</feature>
<dbReference type="EMBL" id="JARKHS020006243">
    <property type="protein sequence ID" value="KAK8782842.1"/>
    <property type="molecule type" value="Genomic_DNA"/>
</dbReference>
<evidence type="ECO:0000313" key="3">
    <source>
        <dbReference type="Proteomes" id="UP001321473"/>
    </source>
</evidence>
<name>A0AAQ4F854_AMBAM</name>
<keyword evidence="3" id="KW-1185">Reference proteome</keyword>
<gene>
    <name evidence="2" type="ORF">V5799_015816</name>
</gene>
<dbReference type="AlphaFoldDB" id="A0AAQ4F854"/>
<evidence type="ECO:0000256" key="1">
    <source>
        <dbReference type="SAM" id="MobiDB-lite"/>
    </source>
</evidence>
<protein>
    <submittedName>
        <fullName evidence="2">Uncharacterized protein</fullName>
    </submittedName>
</protein>
<dbReference type="Proteomes" id="UP001321473">
    <property type="component" value="Unassembled WGS sequence"/>
</dbReference>
<sequence length="57" mass="6073">LPPEDPRCGGVGFRARPASQRHSSHEQEAAVHLVTPVSNGRAQMTHGTENETAAVRA</sequence>
<feature type="non-terminal residue" evidence="2">
    <location>
        <position position="1"/>
    </location>
</feature>
<comment type="caution">
    <text evidence="2">The sequence shown here is derived from an EMBL/GenBank/DDBJ whole genome shotgun (WGS) entry which is preliminary data.</text>
</comment>
<accession>A0AAQ4F854</accession>